<feature type="region of interest" description="Disordered" evidence="3">
    <location>
        <begin position="559"/>
        <end position="595"/>
    </location>
</feature>
<evidence type="ECO:0000256" key="2">
    <source>
        <dbReference type="ARBA" id="ARBA00019694"/>
    </source>
</evidence>
<evidence type="ECO:0000313" key="5">
    <source>
        <dbReference type="EMBL" id="GEU85864.1"/>
    </source>
</evidence>
<feature type="compositionally biased region" description="Low complexity" evidence="3">
    <location>
        <begin position="1027"/>
        <end position="1041"/>
    </location>
</feature>
<accession>A0A6L2NMR5</accession>
<dbReference type="GO" id="GO:0005667">
    <property type="term" value="C:transcription regulator complex"/>
    <property type="evidence" value="ECO:0007669"/>
    <property type="project" value="TreeGrafter"/>
</dbReference>
<gene>
    <name evidence="5" type="ORF">Tci_057842</name>
</gene>
<dbReference type="GO" id="GO:0045944">
    <property type="term" value="P:positive regulation of transcription by RNA polymerase II"/>
    <property type="evidence" value="ECO:0007669"/>
    <property type="project" value="TreeGrafter"/>
</dbReference>
<evidence type="ECO:0000256" key="1">
    <source>
        <dbReference type="ARBA" id="ARBA00009102"/>
    </source>
</evidence>
<proteinExistence type="inferred from homology"/>
<dbReference type="PANTHER" id="PTHR12433">
    <property type="entry name" value="MEDIATOR OF RNA POLYMERASE II TRANSCRIPTION SUBUNIT 25"/>
    <property type="match status" value="1"/>
</dbReference>
<comment type="similarity">
    <text evidence="1">Belongs to the Mediator complex subunit 25 family.</text>
</comment>
<dbReference type="InterPro" id="IPR021419">
    <property type="entry name" value="Mediator_Med25_VWA"/>
</dbReference>
<evidence type="ECO:0000259" key="4">
    <source>
        <dbReference type="Pfam" id="PF11265"/>
    </source>
</evidence>
<sequence length="1091" mass="120777">MADTRKTKQLVLVVEGTAALGPHWRTILSDYLCKVIRSFCGDEATEAATSYVELALVVFNAHGSYSPFLVQRSGWTRSVDYFLEWLSAINFSGGGFCEAAIAEGLAEVLMMCPSPVVNQTQQNEGLQRHCILVAASNPYPLPTRVYQPPNKTQTHQKIHLFDAETVAKSFPQSCVSLSVICPRQLPKLKAIYNAGKRNPSAADPTVEVVKNQYYLVLISENFREACAALCPLGVTNSPLNQTPEKSASEPPPTSVSPVIASQLNQQSAVRNISPATIKAEPRSPQALQHVPRVTSEEVSSLQTSLPLLTSHEVTSNNDNMQIDVKPLVLTNPTVLAGGTTTGTSSTGGNVISGGTALSVPVSQALTSSAQSNTSMGASTPLAGTAQATHNAGTMMAAMPQQVQQMHSSGVSSNMATTVVTCPQQTSSAQKSRRSSYVKVWGGDLYGLRQGQPVLITRLEAYQNSTASKSLAEDWPSTIQVSTLVSREKIMSEKEYAGKAEYIIFRAMNQHGFLNQLKEKKLCTVIHLPSQTLLLSVTDKPSRLFGMLLPEDKVVFKTHISKQKTPPSKQQQTQVTGMGMSQVSPSQQQQQKQMAGTGMNQNYNTLLCHTPPLVVDYDDAYQGDAVQNNSEDPLTSTMILLARAITQRFSNLTNNHLRTSSNTRNQAIVQGDRVNIQSKNSGNDGSNIRRSYVQEEITEGNNVLNDAGNIQRTLRTMSFGTAANVQCYNSSEKGHYARNCLKPRVRYSKYFMEQMLLAKHDEEGVIVTDEQNNFLITDASRMEEIEELSANICLIVMIQPANFDSDKGPSYDYAFLSKVQTPSTSYVNPLFANDTQEQKYPNQPKIITNTIGDDQNDSNFIFDEPNGDVNNGSVEYDNNVQDSYALEQLARNAYKEAEKQQNFAQKVQPQNTMLTKQLESYKEKVRVFEMTKENNTTFLMNLEARAKKNENVVLKIVQMNVRDNEDILDDASKSQIKMKKTSQDPIAIEKKQNVWTIDYKELNALYEDFVPQKEFSSEQKYFSSSFISSENSSNATSPYSSSETKPTVTLMPSANPMLIDLNKMENVFKTLSYYKRILNKKAFSTPLWKKYG</sequence>
<comment type="caution">
    <text evidence="5">The sequence shown here is derived from an EMBL/GenBank/DDBJ whole genome shotgun (WGS) entry which is preliminary data.</text>
</comment>
<reference evidence="5" key="1">
    <citation type="journal article" date="2019" name="Sci. Rep.">
        <title>Draft genome of Tanacetum cinerariifolium, the natural source of mosquito coil.</title>
        <authorList>
            <person name="Yamashiro T."/>
            <person name="Shiraishi A."/>
            <person name="Satake H."/>
            <person name="Nakayama K."/>
        </authorList>
    </citation>
    <scope>NUCLEOTIDE SEQUENCE</scope>
</reference>
<dbReference type="PANTHER" id="PTHR12433:SF20">
    <property type="entry name" value="MEDIATOR OF RNA POLYMERASE II TRANSCRIPTION SUBUNIT 25"/>
    <property type="match status" value="1"/>
</dbReference>
<evidence type="ECO:0000256" key="3">
    <source>
        <dbReference type="SAM" id="MobiDB-lite"/>
    </source>
</evidence>
<protein>
    <recommendedName>
        <fullName evidence="2">Mediator of RNA polymerase II transcription subunit 25</fullName>
    </recommendedName>
</protein>
<dbReference type="EMBL" id="BKCJ010009197">
    <property type="protein sequence ID" value="GEU85864.1"/>
    <property type="molecule type" value="Genomic_DNA"/>
</dbReference>
<feature type="compositionally biased region" description="Low complexity" evidence="3">
    <location>
        <begin position="562"/>
        <end position="595"/>
    </location>
</feature>
<dbReference type="AlphaFoldDB" id="A0A6L2NMR5"/>
<feature type="region of interest" description="Disordered" evidence="3">
    <location>
        <begin position="1027"/>
        <end position="1046"/>
    </location>
</feature>
<dbReference type="Pfam" id="PF11265">
    <property type="entry name" value="Med25_VWA"/>
    <property type="match status" value="1"/>
</dbReference>
<feature type="domain" description="Mediator of RNA polymerase II transcription subunit 25 von Willebrand factor type A" evidence="4">
    <location>
        <begin position="6"/>
        <end position="220"/>
    </location>
</feature>
<dbReference type="GO" id="GO:0016592">
    <property type="term" value="C:mediator complex"/>
    <property type="evidence" value="ECO:0007669"/>
    <property type="project" value="TreeGrafter"/>
</dbReference>
<name>A0A6L2NMR5_TANCI</name>
<organism evidence="5">
    <name type="scientific">Tanacetum cinerariifolium</name>
    <name type="common">Dalmatian daisy</name>
    <name type="synonym">Chrysanthemum cinerariifolium</name>
    <dbReference type="NCBI Taxonomy" id="118510"/>
    <lineage>
        <taxon>Eukaryota</taxon>
        <taxon>Viridiplantae</taxon>
        <taxon>Streptophyta</taxon>
        <taxon>Embryophyta</taxon>
        <taxon>Tracheophyta</taxon>
        <taxon>Spermatophyta</taxon>
        <taxon>Magnoliopsida</taxon>
        <taxon>eudicotyledons</taxon>
        <taxon>Gunneridae</taxon>
        <taxon>Pentapetalae</taxon>
        <taxon>asterids</taxon>
        <taxon>campanulids</taxon>
        <taxon>Asterales</taxon>
        <taxon>Asteraceae</taxon>
        <taxon>Asteroideae</taxon>
        <taxon>Anthemideae</taxon>
        <taxon>Anthemidinae</taxon>
        <taxon>Tanacetum</taxon>
    </lineage>
</organism>